<proteinExistence type="predicted"/>
<evidence type="ECO:0000313" key="10">
    <source>
        <dbReference type="EMBL" id="CAI0428302.1"/>
    </source>
</evidence>
<dbReference type="Gene3D" id="1.20.5.4130">
    <property type="match status" value="1"/>
</dbReference>
<dbReference type="GO" id="GO:0006952">
    <property type="term" value="P:defense response"/>
    <property type="evidence" value="ECO:0007669"/>
    <property type="project" value="UniProtKB-KW"/>
</dbReference>
<name>A0AAV0L1K2_9ROSI</name>
<evidence type="ECO:0000259" key="7">
    <source>
        <dbReference type="Pfam" id="PF18052"/>
    </source>
</evidence>
<dbReference type="Gene3D" id="1.10.10.10">
    <property type="entry name" value="Winged helix-like DNA-binding domain superfamily/Winged helix DNA-binding domain"/>
    <property type="match status" value="1"/>
</dbReference>
<evidence type="ECO:0000259" key="9">
    <source>
        <dbReference type="Pfam" id="PF25019"/>
    </source>
</evidence>
<evidence type="ECO:0000256" key="3">
    <source>
        <dbReference type="ARBA" id="ARBA00022741"/>
    </source>
</evidence>
<dbReference type="Gene3D" id="3.80.10.10">
    <property type="entry name" value="Ribonuclease Inhibitor"/>
    <property type="match status" value="1"/>
</dbReference>
<dbReference type="InterPro" id="IPR032675">
    <property type="entry name" value="LRR_dom_sf"/>
</dbReference>
<evidence type="ECO:0000256" key="2">
    <source>
        <dbReference type="ARBA" id="ARBA00022737"/>
    </source>
</evidence>
<sequence length="887" mass="100014">MAETILIPVAKQILGKAADLALEQIGLLWNFRRELRKLKDTVSTIQAVLRDAEEKQFHNHQVKLWLEKLSDVMYDADDLLDDLSTEARRKVIAEENNSSTPNTTCWSMVCFLFSSLPKQLLYDLSMAHAVRAIREKLDLISQDKETFNLEVRSEEVLPFRETDSCPPTIVVGRENDKKNIIQILLNFNSEANISVVPIVGMGGLGKTTLAQLVFDDGQVEAHFDIKVWVYVSQSFEIKVILRKMLRSVGWESQAGLELDELQSQLRGKIKGKRFLFVLDDVWEENIESWELLGKYLVVGAPGSKVLVTTRSTRVAEVGGGTLKSETSTGNVVPYLLQGLSIDESWNLFVKKALNGKAPRNPAAEKTGRLILGKCGGVPLAIGTISGILRSKNPDFEWQLFLQDEFESTSKDENAIVSTLKLSFDHLPSHMKKCFTYCKLFPKGHKFDVPLLVQLWVSQGYVESEDTSLSCFRTLWRRSFFQDVEMDEFGNMSTCGMHDLIHDLADSVAGEKILRITSSSALKNIPSNTRHLAFFEEDRDGLREETDGGGDDALGNASRVRTLICCKSIWGEEWEQILLGFRCLRVLIMLEERSGSDATTQLHFVGKLKHLRYLGFNCYGMDRIPASVTNLPNLQVLKLKSSYSLKELPRDFKKLVSLKHLDFNPQYSESFITHMPKGIGVALDELQELNALRGKLIVKNLTKAEPSGAGINVLTEKLRLQSLVLDWSRDDDNHDNVDDAVPRATHDEEILEMLCPHPNLKKLMIRGSGYEGVKLCNWLSGLVYLVEFSLKDCKQCKYLPSLHLMPCLAKLIIENCPQLEGIVDNGGRGDNSVSSPHNSLTTEKEDDKWPRFPCLTYLYIKGCPKLTRLPTFPTVEVSWSCPELAWNH</sequence>
<dbReference type="Gene3D" id="3.40.50.300">
    <property type="entry name" value="P-loop containing nucleotide triphosphate hydrolases"/>
    <property type="match status" value="1"/>
</dbReference>
<dbReference type="AlphaFoldDB" id="A0AAV0L1K2"/>
<reference evidence="10" key="1">
    <citation type="submission" date="2022-08" db="EMBL/GenBank/DDBJ databases">
        <authorList>
            <person name="Gutierrez-Valencia J."/>
        </authorList>
    </citation>
    <scope>NUCLEOTIDE SEQUENCE</scope>
</reference>
<dbReference type="GO" id="GO:0043531">
    <property type="term" value="F:ADP binding"/>
    <property type="evidence" value="ECO:0007669"/>
    <property type="project" value="InterPro"/>
</dbReference>
<dbReference type="Pfam" id="PF18052">
    <property type="entry name" value="Rx_N"/>
    <property type="match status" value="1"/>
</dbReference>
<dbReference type="Proteomes" id="UP001154282">
    <property type="component" value="Unassembled WGS sequence"/>
</dbReference>
<evidence type="ECO:0008006" key="12">
    <source>
        <dbReference type="Google" id="ProtNLM"/>
    </source>
</evidence>
<evidence type="ECO:0000256" key="5">
    <source>
        <dbReference type="ARBA" id="ARBA00022840"/>
    </source>
</evidence>
<dbReference type="InterPro" id="IPR056789">
    <property type="entry name" value="LRR_R13L1-DRL21"/>
</dbReference>
<feature type="domain" description="Disease resistance N-terminal" evidence="7">
    <location>
        <begin position="11"/>
        <end position="91"/>
    </location>
</feature>
<accession>A0AAV0L1K2</accession>
<dbReference type="Pfam" id="PF00931">
    <property type="entry name" value="NB-ARC"/>
    <property type="match status" value="1"/>
</dbReference>
<dbReference type="PRINTS" id="PR00364">
    <property type="entry name" value="DISEASERSIST"/>
</dbReference>
<dbReference type="InterPro" id="IPR036388">
    <property type="entry name" value="WH-like_DNA-bd_sf"/>
</dbReference>
<dbReference type="GO" id="GO:0051707">
    <property type="term" value="P:response to other organism"/>
    <property type="evidence" value="ECO:0007669"/>
    <property type="project" value="UniProtKB-ARBA"/>
</dbReference>
<keyword evidence="5" id="KW-0067">ATP-binding</keyword>
<dbReference type="InterPro" id="IPR058922">
    <property type="entry name" value="WHD_DRP"/>
</dbReference>
<dbReference type="InterPro" id="IPR002182">
    <property type="entry name" value="NB-ARC"/>
</dbReference>
<dbReference type="EMBL" id="CAMGYJ010000006">
    <property type="protein sequence ID" value="CAI0428302.1"/>
    <property type="molecule type" value="Genomic_DNA"/>
</dbReference>
<dbReference type="SUPFAM" id="SSF52058">
    <property type="entry name" value="L domain-like"/>
    <property type="match status" value="1"/>
</dbReference>
<evidence type="ECO:0000256" key="4">
    <source>
        <dbReference type="ARBA" id="ARBA00022821"/>
    </source>
</evidence>
<dbReference type="FunFam" id="3.40.50.300:FF:001091">
    <property type="entry name" value="Probable disease resistance protein At1g61300"/>
    <property type="match status" value="1"/>
</dbReference>
<dbReference type="Pfam" id="PF25019">
    <property type="entry name" value="LRR_R13L1-DRL21"/>
    <property type="match status" value="1"/>
</dbReference>
<keyword evidence="2" id="KW-0677">Repeat</keyword>
<dbReference type="InterPro" id="IPR027417">
    <property type="entry name" value="P-loop_NTPase"/>
</dbReference>
<protein>
    <recommendedName>
        <fullName evidence="12">Disease resistance protein RGA3</fullName>
    </recommendedName>
</protein>
<dbReference type="SUPFAM" id="SSF52540">
    <property type="entry name" value="P-loop containing nucleoside triphosphate hydrolases"/>
    <property type="match status" value="1"/>
</dbReference>
<dbReference type="Pfam" id="PF23559">
    <property type="entry name" value="WHD_DRP"/>
    <property type="match status" value="1"/>
</dbReference>
<keyword evidence="3" id="KW-0547">Nucleotide-binding</keyword>
<evidence type="ECO:0000256" key="1">
    <source>
        <dbReference type="ARBA" id="ARBA00022614"/>
    </source>
</evidence>
<comment type="caution">
    <text evidence="10">The sequence shown here is derived from an EMBL/GenBank/DDBJ whole genome shotgun (WGS) entry which is preliminary data.</text>
</comment>
<evidence type="ECO:0000313" key="11">
    <source>
        <dbReference type="Proteomes" id="UP001154282"/>
    </source>
</evidence>
<feature type="domain" description="Disease resistance protein winged helix" evidence="8">
    <location>
        <begin position="439"/>
        <end position="504"/>
    </location>
</feature>
<evidence type="ECO:0000259" key="6">
    <source>
        <dbReference type="Pfam" id="PF00931"/>
    </source>
</evidence>
<evidence type="ECO:0000259" key="8">
    <source>
        <dbReference type="Pfam" id="PF23559"/>
    </source>
</evidence>
<dbReference type="PANTHER" id="PTHR36766:SF40">
    <property type="entry name" value="DISEASE RESISTANCE PROTEIN RGA3"/>
    <property type="match status" value="1"/>
</dbReference>
<dbReference type="PANTHER" id="PTHR36766">
    <property type="entry name" value="PLANT BROAD-SPECTRUM MILDEW RESISTANCE PROTEIN RPW8"/>
    <property type="match status" value="1"/>
</dbReference>
<dbReference type="InterPro" id="IPR041118">
    <property type="entry name" value="Rx_N"/>
</dbReference>
<feature type="domain" description="NB-ARC" evidence="6">
    <location>
        <begin position="174"/>
        <end position="355"/>
    </location>
</feature>
<feature type="domain" description="R13L1/DRL21-like LRR repeat region" evidence="9">
    <location>
        <begin position="682"/>
        <end position="815"/>
    </location>
</feature>
<keyword evidence="4" id="KW-0611">Plant defense</keyword>
<dbReference type="GO" id="GO:0005524">
    <property type="term" value="F:ATP binding"/>
    <property type="evidence" value="ECO:0007669"/>
    <property type="project" value="UniProtKB-KW"/>
</dbReference>
<keyword evidence="1" id="KW-0433">Leucine-rich repeat</keyword>
<gene>
    <name evidence="10" type="ORF">LITE_LOCUS21585</name>
</gene>
<organism evidence="10 11">
    <name type="scientific">Linum tenue</name>
    <dbReference type="NCBI Taxonomy" id="586396"/>
    <lineage>
        <taxon>Eukaryota</taxon>
        <taxon>Viridiplantae</taxon>
        <taxon>Streptophyta</taxon>
        <taxon>Embryophyta</taxon>
        <taxon>Tracheophyta</taxon>
        <taxon>Spermatophyta</taxon>
        <taxon>Magnoliopsida</taxon>
        <taxon>eudicotyledons</taxon>
        <taxon>Gunneridae</taxon>
        <taxon>Pentapetalae</taxon>
        <taxon>rosids</taxon>
        <taxon>fabids</taxon>
        <taxon>Malpighiales</taxon>
        <taxon>Linaceae</taxon>
        <taxon>Linum</taxon>
    </lineage>
</organism>
<keyword evidence="11" id="KW-1185">Reference proteome</keyword>